<organism evidence="3">
    <name type="scientific">uncultured Solirubrobacteraceae bacterium</name>
    <dbReference type="NCBI Taxonomy" id="1162706"/>
    <lineage>
        <taxon>Bacteria</taxon>
        <taxon>Bacillati</taxon>
        <taxon>Actinomycetota</taxon>
        <taxon>Thermoleophilia</taxon>
        <taxon>Solirubrobacterales</taxon>
        <taxon>Solirubrobacteraceae</taxon>
        <taxon>environmental samples</taxon>
    </lineage>
</organism>
<feature type="non-terminal residue" evidence="3">
    <location>
        <position position="1"/>
    </location>
</feature>
<proteinExistence type="predicted"/>
<dbReference type="InterPro" id="IPR029044">
    <property type="entry name" value="Nucleotide-diphossugar_trans"/>
</dbReference>
<reference evidence="3" key="1">
    <citation type="submission" date="2020-02" db="EMBL/GenBank/DDBJ databases">
        <authorList>
            <person name="Meier V. D."/>
        </authorList>
    </citation>
    <scope>NUCLEOTIDE SEQUENCE</scope>
    <source>
        <strain evidence="3">AVDCRST_MAG69</strain>
    </source>
</reference>
<dbReference type="EMBL" id="CADCVP010000220">
    <property type="protein sequence ID" value="CAA9503768.1"/>
    <property type="molecule type" value="Genomic_DNA"/>
</dbReference>
<dbReference type="GO" id="GO:0016020">
    <property type="term" value="C:membrane"/>
    <property type="evidence" value="ECO:0007669"/>
    <property type="project" value="GOC"/>
</dbReference>
<evidence type="ECO:0000313" key="3">
    <source>
        <dbReference type="EMBL" id="CAA9503768.1"/>
    </source>
</evidence>
<dbReference type="AlphaFoldDB" id="A0A6J4SS47"/>
<dbReference type="GO" id="GO:0004582">
    <property type="term" value="F:dolichyl-phosphate beta-D-mannosyltransferase activity"/>
    <property type="evidence" value="ECO:0007669"/>
    <property type="project" value="InterPro"/>
</dbReference>
<dbReference type="PANTHER" id="PTHR43398:SF1">
    <property type="entry name" value="DOLICHOL-PHOSPHATE MANNOSYLTRANSFERASE SUBUNIT 1"/>
    <property type="match status" value="1"/>
</dbReference>
<evidence type="ECO:0000256" key="1">
    <source>
        <dbReference type="ARBA" id="ARBA00022676"/>
    </source>
</evidence>
<dbReference type="PANTHER" id="PTHR43398">
    <property type="entry name" value="DOLICHOL-PHOSPHATE MANNOSYLTRANSFERASE SUBUNIT 1"/>
    <property type="match status" value="1"/>
</dbReference>
<dbReference type="GO" id="GO:0009247">
    <property type="term" value="P:glycolipid biosynthetic process"/>
    <property type="evidence" value="ECO:0007669"/>
    <property type="project" value="TreeGrafter"/>
</dbReference>
<accession>A0A6J4SS47</accession>
<evidence type="ECO:0000256" key="2">
    <source>
        <dbReference type="ARBA" id="ARBA00022679"/>
    </source>
</evidence>
<gene>
    <name evidence="3" type="ORF">AVDCRST_MAG69-2055</name>
</gene>
<sequence length="162" mass="17957">ADGSHAAADLATLLERARAGADLVIGSRYVRGGGVRDWGRIRRLVSRAGCWYARRVLGLHLRDATAGLKCFRGDALERIGPATLRSRGYAFHVELKWRAVRHGLRVEETPIVFAPRRSGRSKMTPRIAMEAAWMVPALRLAAAGERVRRRRRPSREAAAGHS</sequence>
<dbReference type="InterPro" id="IPR039528">
    <property type="entry name" value="DPM1-like"/>
</dbReference>
<dbReference type="SUPFAM" id="SSF53448">
    <property type="entry name" value="Nucleotide-diphospho-sugar transferases"/>
    <property type="match status" value="1"/>
</dbReference>
<keyword evidence="1" id="KW-0328">Glycosyltransferase</keyword>
<keyword evidence="2" id="KW-0808">Transferase</keyword>
<dbReference type="Gene3D" id="3.90.550.10">
    <property type="entry name" value="Spore Coat Polysaccharide Biosynthesis Protein SpsA, Chain A"/>
    <property type="match status" value="1"/>
</dbReference>
<name>A0A6J4SS47_9ACTN</name>
<protein>
    <submittedName>
        <fullName evidence="3">Uncharacterized protein</fullName>
    </submittedName>
</protein>